<dbReference type="Proteomes" id="UP000054481">
    <property type="component" value="Unassembled WGS sequence"/>
</dbReference>
<dbReference type="EMBL" id="KQ030527">
    <property type="protein sequence ID" value="KJZ74318.1"/>
    <property type="molecule type" value="Genomic_DNA"/>
</dbReference>
<accession>A0A0F7ZU64</accession>
<name>A0A0F7ZU64_9HYPO</name>
<keyword evidence="3" id="KW-1185">Reference proteome</keyword>
<proteinExistence type="predicted"/>
<evidence type="ECO:0000313" key="2">
    <source>
        <dbReference type="EMBL" id="KJZ74318.1"/>
    </source>
</evidence>
<organism evidence="2 3">
    <name type="scientific">Hirsutella minnesotensis 3608</name>
    <dbReference type="NCBI Taxonomy" id="1043627"/>
    <lineage>
        <taxon>Eukaryota</taxon>
        <taxon>Fungi</taxon>
        <taxon>Dikarya</taxon>
        <taxon>Ascomycota</taxon>
        <taxon>Pezizomycotina</taxon>
        <taxon>Sordariomycetes</taxon>
        <taxon>Hypocreomycetidae</taxon>
        <taxon>Hypocreales</taxon>
        <taxon>Ophiocordycipitaceae</taxon>
        <taxon>Hirsutella</taxon>
    </lineage>
</organism>
<protein>
    <submittedName>
        <fullName evidence="2">Uncharacterized protein</fullName>
    </submittedName>
</protein>
<evidence type="ECO:0000313" key="3">
    <source>
        <dbReference type="Proteomes" id="UP000054481"/>
    </source>
</evidence>
<feature type="region of interest" description="Disordered" evidence="1">
    <location>
        <begin position="177"/>
        <end position="230"/>
    </location>
</feature>
<dbReference type="AlphaFoldDB" id="A0A0F7ZU64"/>
<gene>
    <name evidence="2" type="ORF">HIM_06324</name>
</gene>
<feature type="compositionally biased region" description="Basic and acidic residues" evidence="1">
    <location>
        <begin position="197"/>
        <end position="206"/>
    </location>
</feature>
<reference evidence="2 3" key="1">
    <citation type="journal article" date="2014" name="Genome Biol. Evol.">
        <title>Comparative genomics and transcriptomics analyses reveal divergent lifestyle features of nematode endoparasitic fungus Hirsutella minnesotensis.</title>
        <authorList>
            <person name="Lai Y."/>
            <person name="Liu K."/>
            <person name="Zhang X."/>
            <person name="Zhang X."/>
            <person name="Li K."/>
            <person name="Wang N."/>
            <person name="Shu C."/>
            <person name="Wu Y."/>
            <person name="Wang C."/>
            <person name="Bushley K.E."/>
            <person name="Xiang M."/>
            <person name="Liu X."/>
        </authorList>
    </citation>
    <scope>NUCLEOTIDE SEQUENCE [LARGE SCALE GENOMIC DNA]</scope>
    <source>
        <strain evidence="2 3">3608</strain>
    </source>
</reference>
<feature type="compositionally biased region" description="Polar residues" evidence="1">
    <location>
        <begin position="217"/>
        <end position="230"/>
    </location>
</feature>
<feature type="compositionally biased region" description="Acidic residues" evidence="1">
    <location>
        <begin position="183"/>
        <end position="195"/>
    </location>
</feature>
<sequence length="360" mass="40496">MPKAPESELSEGVRWAIRRHLTCPASDAAVAIRKFEQVSKLRVKLKVDWQRLIKEAEKIYEDGMDTTLSIIDTISACCSGLTDLVKTAEERHLKVVNWILKLRERATDGYVTLQLKGMLFGGSLEPALTFERRRIVCGFPTDSRVLDVRFEAGDFAVGAEYAICDCPLDAFGLTMDIDPKQSDDDDVSSDDEPEPQEPGRKADRTTTKTKKASDTSSNDQATGDTMPTVNDVLSATVPRPPYHLLIGTESNWRIFVRGNHVPSVEFVRKTLQALAQDFIETDGEDLAAKSSPWKIEPFAYILASRDAGFKLMPKHHRQESALQALSTIFNLVEAHLGYHRVMSSEEFWEYRKDKAFQQQP</sequence>
<evidence type="ECO:0000256" key="1">
    <source>
        <dbReference type="SAM" id="MobiDB-lite"/>
    </source>
</evidence>